<dbReference type="OMA" id="MFTPSWT"/>
<dbReference type="AlphaFoldDB" id="A0A8T2SFY7"/>
<gene>
    <name evidence="3" type="ORF">KP509_20G064500</name>
</gene>
<evidence type="ECO:0000313" key="4">
    <source>
        <dbReference type="Proteomes" id="UP000825935"/>
    </source>
</evidence>
<feature type="region of interest" description="Disordered" evidence="1">
    <location>
        <begin position="179"/>
        <end position="218"/>
    </location>
</feature>
<evidence type="ECO:0000313" key="3">
    <source>
        <dbReference type="EMBL" id="KAH7332030.1"/>
    </source>
</evidence>
<dbReference type="GO" id="GO:0043565">
    <property type="term" value="F:sequence-specific DNA binding"/>
    <property type="evidence" value="ECO:0007669"/>
    <property type="project" value="InterPro"/>
</dbReference>
<dbReference type="InterPro" id="IPR025422">
    <property type="entry name" value="TGA_domain"/>
</dbReference>
<dbReference type="PANTHER" id="PTHR46354">
    <property type="entry name" value="DOG1 DOMAIN-CONTAINING PROTEIN"/>
    <property type="match status" value="1"/>
</dbReference>
<keyword evidence="4" id="KW-1185">Reference proteome</keyword>
<dbReference type="OrthoDB" id="542841at2759"/>
<sequence>MAPLVGPHDEDFSDFYTNWMKTQEDLLKDLHKAVENNAEETELSRKVDGVLANYDIYYEAKQNACHQDILRTVSPEWKSPLEKAFLWLGGWRPSLAFQLVYALTGQMTEVELAEFFEGIESPGLSSLSASQLSEISELQTSTNKQEDFLGDEMAMLQQSFADQPLLSLAQAHHLVQAQEAKNDSHMHDMHDDGSAQQNIGDAEQSRNDTNEPDSSNDALDSAMQEKLNHLQTIAAKADNLRLTTLKGVLNILNTFQKAQYLVAAGKLQMLVWNIGEKLTGATASL</sequence>
<comment type="caution">
    <text evidence="3">The sequence shown here is derived from an EMBL/GenBank/DDBJ whole genome shotgun (WGS) entry which is preliminary data.</text>
</comment>
<dbReference type="Pfam" id="PF14144">
    <property type="entry name" value="DOG1"/>
    <property type="match status" value="1"/>
</dbReference>
<dbReference type="PANTHER" id="PTHR46354:SF4">
    <property type="entry name" value="PROTEIN DOG1-LIKE 3"/>
    <property type="match status" value="1"/>
</dbReference>
<dbReference type="Proteomes" id="UP000825935">
    <property type="component" value="Chromosome 20"/>
</dbReference>
<name>A0A8T2SFY7_CERRI</name>
<feature type="compositionally biased region" description="Basic and acidic residues" evidence="1">
    <location>
        <begin position="180"/>
        <end position="193"/>
    </location>
</feature>
<dbReference type="PROSITE" id="PS51806">
    <property type="entry name" value="DOG1"/>
    <property type="match status" value="1"/>
</dbReference>
<dbReference type="EMBL" id="CM035425">
    <property type="protein sequence ID" value="KAH7332030.1"/>
    <property type="molecule type" value="Genomic_DNA"/>
</dbReference>
<evidence type="ECO:0000259" key="2">
    <source>
        <dbReference type="PROSITE" id="PS51806"/>
    </source>
</evidence>
<protein>
    <recommendedName>
        <fullName evidence="2">DOG1 domain-containing protein</fullName>
    </recommendedName>
</protein>
<feature type="domain" description="DOG1" evidence="2">
    <location>
        <begin position="9"/>
        <end position="281"/>
    </location>
</feature>
<dbReference type="InterPro" id="IPR051886">
    <property type="entry name" value="Seed_Dev/Stress_Resp_Reg"/>
</dbReference>
<reference evidence="3" key="1">
    <citation type="submission" date="2021-08" db="EMBL/GenBank/DDBJ databases">
        <title>WGS assembly of Ceratopteris richardii.</title>
        <authorList>
            <person name="Marchant D.B."/>
            <person name="Chen G."/>
            <person name="Jenkins J."/>
            <person name="Shu S."/>
            <person name="Leebens-Mack J."/>
            <person name="Grimwood J."/>
            <person name="Schmutz J."/>
            <person name="Soltis P."/>
            <person name="Soltis D."/>
            <person name="Chen Z.-H."/>
        </authorList>
    </citation>
    <scope>NUCLEOTIDE SEQUENCE</scope>
    <source>
        <strain evidence="3">Whitten #5841</strain>
        <tissue evidence="3">Leaf</tissue>
    </source>
</reference>
<dbReference type="EMBL" id="CM035425">
    <property type="protein sequence ID" value="KAH7332029.1"/>
    <property type="molecule type" value="Genomic_DNA"/>
</dbReference>
<organism evidence="3 4">
    <name type="scientific">Ceratopteris richardii</name>
    <name type="common">Triangle waterfern</name>
    <dbReference type="NCBI Taxonomy" id="49495"/>
    <lineage>
        <taxon>Eukaryota</taxon>
        <taxon>Viridiplantae</taxon>
        <taxon>Streptophyta</taxon>
        <taxon>Embryophyta</taxon>
        <taxon>Tracheophyta</taxon>
        <taxon>Polypodiopsida</taxon>
        <taxon>Polypodiidae</taxon>
        <taxon>Polypodiales</taxon>
        <taxon>Pteridineae</taxon>
        <taxon>Pteridaceae</taxon>
        <taxon>Parkerioideae</taxon>
        <taxon>Ceratopteris</taxon>
    </lineage>
</organism>
<proteinExistence type="predicted"/>
<evidence type="ECO:0000256" key="1">
    <source>
        <dbReference type="SAM" id="MobiDB-lite"/>
    </source>
</evidence>
<accession>A0A8T2SFY7</accession>
<dbReference type="GO" id="GO:0006351">
    <property type="term" value="P:DNA-templated transcription"/>
    <property type="evidence" value="ECO:0007669"/>
    <property type="project" value="InterPro"/>
</dbReference>